<reference evidence="2" key="2">
    <citation type="submission" date="2017-12" db="EMBL/GenBank/DDBJ databases">
        <title>Genome sequence of the Bar-tailed Godwit (Limosa lapponica baueri).</title>
        <authorList>
            <person name="Lima N.C.B."/>
            <person name="Parody-Merino A.M."/>
            <person name="Battley P.F."/>
            <person name="Fidler A.E."/>
            <person name="Prosdocimi F."/>
        </authorList>
    </citation>
    <scope>NUCLEOTIDE SEQUENCE [LARGE SCALE GENOMIC DNA]</scope>
</reference>
<dbReference type="AlphaFoldDB" id="A0A2I0UMS5"/>
<organism evidence="1 2">
    <name type="scientific">Limosa lapponica baueri</name>
    <dbReference type="NCBI Taxonomy" id="1758121"/>
    <lineage>
        <taxon>Eukaryota</taxon>
        <taxon>Metazoa</taxon>
        <taxon>Chordata</taxon>
        <taxon>Craniata</taxon>
        <taxon>Vertebrata</taxon>
        <taxon>Euteleostomi</taxon>
        <taxon>Archelosauria</taxon>
        <taxon>Archosauria</taxon>
        <taxon>Dinosauria</taxon>
        <taxon>Saurischia</taxon>
        <taxon>Theropoda</taxon>
        <taxon>Coelurosauria</taxon>
        <taxon>Aves</taxon>
        <taxon>Neognathae</taxon>
        <taxon>Neoaves</taxon>
        <taxon>Charadriiformes</taxon>
        <taxon>Scolopacidae</taxon>
        <taxon>Limosa</taxon>
    </lineage>
</organism>
<protein>
    <submittedName>
        <fullName evidence="1">Uncharacterized protein</fullName>
    </submittedName>
</protein>
<proteinExistence type="predicted"/>
<gene>
    <name evidence="1" type="ORF">llap_2337</name>
</gene>
<name>A0A2I0UMS5_LIMLA</name>
<dbReference type="EMBL" id="KZ505680">
    <property type="protein sequence ID" value="PKU47370.1"/>
    <property type="molecule type" value="Genomic_DNA"/>
</dbReference>
<reference evidence="2" key="1">
    <citation type="submission" date="2017-11" db="EMBL/GenBank/DDBJ databases">
        <authorList>
            <person name="Lima N.C."/>
            <person name="Parody-Merino A.M."/>
            <person name="Battley P.F."/>
            <person name="Fidler A.E."/>
            <person name="Prosdocimi F."/>
        </authorList>
    </citation>
    <scope>NUCLEOTIDE SEQUENCE [LARGE SCALE GENOMIC DNA]</scope>
</reference>
<dbReference type="OrthoDB" id="276744at2759"/>
<sequence>MGQGNPKLKYRLGREWIESVPEEKELRVLVNDKFNMAWQCALTAQKANSILGCIKKKAVSRSREVFLLLYFALLRPCLEYCIQLWSPQHKKDMDLLEQVQRRATKMIRGLEYLFPEDRLRELALLSQKRRLWGDLIMAFQY</sequence>
<dbReference type="PANTHER" id="PTHR33332">
    <property type="entry name" value="REVERSE TRANSCRIPTASE DOMAIN-CONTAINING PROTEIN"/>
    <property type="match status" value="1"/>
</dbReference>
<keyword evidence="2" id="KW-1185">Reference proteome</keyword>
<dbReference type="Proteomes" id="UP000233556">
    <property type="component" value="Unassembled WGS sequence"/>
</dbReference>
<evidence type="ECO:0000313" key="1">
    <source>
        <dbReference type="EMBL" id="PKU47370.1"/>
    </source>
</evidence>
<accession>A0A2I0UMS5</accession>
<evidence type="ECO:0000313" key="2">
    <source>
        <dbReference type="Proteomes" id="UP000233556"/>
    </source>
</evidence>